<dbReference type="InterPro" id="IPR013767">
    <property type="entry name" value="PAS_fold"/>
</dbReference>
<dbReference type="SUPFAM" id="SSF55785">
    <property type="entry name" value="PYP-like sensor domain (PAS domain)"/>
    <property type="match status" value="1"/>
</dbReference>
<proteinExistence type="predicted"/>
<feature type="transmembrane region" description="Helical" evidence="14">
    <location>
        <begin position="12"/>
        <end position="33"/>
    </location>
</feature>
<keyword evidence="17" id="KW-1185">Reference proteome</keyword>
<evidence type="ECO:0000256" key="6">
    <source>
        <dbReference type="ARBA" id="ARBA00022679"/>
    </source>
</evidence>
<dbReference type="InterPro" id="IPR000014">
    <property type="entry name" value="PAS"/>
</dbReference>
<dbReference type="PROSITE" id="PS50109">
    <property type="entry name" value="HIS_KIN"/>
    <property type="match status" value="1"/>
</dbReference>
<protein>
    <recommendedName>
        <fullName evidence="3">histidine kinase</fullName>
        <ecNumber evidence="3">2.7.13.3</ecNumber>
    </recommendedName>
</protein>
<dbReference type="FunFam" id="3.30.450.20:FF:000018">
    <property type="entry name" value="Sensor histidine kinase DcuS"/>
    <property type="match status" value="1"/>
</dbReference>
<dbReference type="PRINTS" id="PR00344">
    <property type="entry name" value="BCTRLSENSOR"/>
</dbReference>
<dbReference type="EMBL" id="SLXK01000020">
    <property type="protein sequence ID" value="TCP26016.1"/>
    <property type="molecule type" value="Genomic_DNA"/>
</dbReference>
<evidence type="ECO:0000256" key="7">
    <source>
        <dbReference type="ARBA" id="ARBA00022692"/>
    </source>
</evidence>
<dbReference type="Pfam" id="PF14689">
    <property type="entry name" value="SPOB_a"/>
    <property type="match status" value="1"/>
</dbReference>
<reference evidence="16 17" key="1">
    <citation type="submission" date="2019-03" db="EMBL/GenBank/DDBJ databases">
        <title>Genomic Encyclopedia of Type Strains, Phase IV (KMG-IV): sequencing the most valuable type-strain genomes for metagenomic binning, comparative biology and taxonomic classification.</title>
        <authorList>
            <person name="Goeker M."/>
        </authorList>
    </citation>
    <scope>NUCLEOTIDE SEQUENCE [LARGE SCALE GENOMIC DNA]</scope>
    <source>
        <strain evidence="16 17">DSM 19377</strain>
    </source>
</reference>
<dbReference type="InterPro" id="IPR039506">
    <property type="entry name" value="SPOB_a"/>
</dbReference>
<evidence type="ECO:0000259" key="15">
    <source>
        <dbReference type="PROSITE" id="PS50109"/>
    </source>
</evidence>
<comment type="subcellular location">
    <subcellularLocation>
        <location evidence="2">Cell membrane</location>
        <topology evidence="2">Multi-pass membrane protein</topology>
    </subcellularLocation>
</comment>
<keyword evidence="7 14" id="KW-0812">Transmembrane</keyword>
<dbReference type="GO" id="GO:0000155">
    <property type="term" value="F:phosphorelay sensor kinase activity"/>
    <property type="evidence" value="ECO:0007669"/>
    <property type="project" value="InterPro"/>
</dbReference>
<dbReference type="InterPro" id="IPR035965">
    <property type="entry name" value="PAS-like_dom_sf"/>
</dbReference>
<organism evidence="16 17">
    <name type="scientific">Scopulibacillus darangshiensis</name>
    <dbReference type="NCBI Taxonomy" id="442528"/>
    <lineage>
        <taxon>Bacteria</taxon>
        <taxon>Bacillati</taxon>
        <taxon>Bacillota</taxon>
        <taxon>Bacilli</taxon>
        <taxon>Bacillales</taxon>
        <taxon>Sporolactobacillaceae</taxon>
        <taxon>Scopulibacillus</taxon>
    </lineage>
</organism>
<evidence type="ECO:0000256" key="5">
    <source>
        <dbReference type="ARBA" id="ARBA00022553"/>
    </source>
</evidence>
<dbReference type="InterPro" id="IPR016120">
    <property type="entry name" value="Sig_transdc_His_kin_SpoOB"/>
</dbReference>
<dbReference type="Gene3D" id="3.30.450.20">
    <property type="entry name" value="PAS domain"/>
    <property type="match status" value="2"/>
</dbReference>
<dbReference type="SMART" id="SM00091">
    <property type="entry name" value="PAS"/>
    <property type="match status" value="1"/>
</dbReference>
<keyword evidence="12" id="KW-0902">Two-component regulatory system</keyword>
<dbReference type="NCBIfam" id="NF008298">
    <property type="entry name" value="PRK11086.1"/>
    <property type="match status" value="1"/>
</dbReference>
<evidence type="ECO:0000256" key="12">
    <source>
        <dbReference type="ARBA" id="ARBA00023012"/>
    </source>
</evidence>
<feature type="transmembrane region" description="Helical" evidence="14">
    <location>
        <begin position="175"/>
        <end position="195"/>
    </location>
</feature>
<sequence>MKIGKKNFSLQAMITFFVCTVVILSLLATGILVGKEVADKTKEQLSDKAMTIARMVSNSPLVVDGLKDEKKARAIQPFVSGIRQKTNVRYIVVMDMNGIRKSHPDKDKIGKHFVGGDETKALNGKEYTSVAIGTLGTSLRAFEPILDAEGKQVGVVAVGIMSTHVHEAVLKSIRIIYIGTSLGLLFGVFGALLLARKIKKVLFGLEPSQIASLWQERNAMLESVREGIIAVNRDNKIILANTEAVHIFQHAGIDEPLIGRDVEDYLPDSRMRKVVENKKAEYDQEMSLNGITLFANRVPIIVENQVVGAIATFRDKTELKQLAEQVTGVKLYAEALRVKTHEFMNKLHVILGMVHIGEYERLSTYIHHISDRYQTEIGSVSQLADDPVLAGFLLSKLSYAREQDVHLTISGDHMLPHLEDTEAISELITILGNLIDNAIEAVSDRAEKKIGVTLRVEPSEFTFTVKDSGGGISEEMLETIFEKGFSTKGEDRGYGLFLVRKAIDRLKGGLTFKTNSEGTVFAVTIPYESKDEK</sequence>
<evidence type="ECO:0000256" key="9">
    <source>
        <dbReference type="ARBA" id="ARBA00022777"/>
    </source>
</evidence>
<name>A0A4V2SM75_9BACL</name>
<dbReference type="PANTHER" id="PTHR43547">
    <property type="entry name" value="TWO-COMPONENT HISTIDINE KINASE"/>
    <property type="match status" value="1"/>
</dbReference>
<dbReference type="InterPro" id="IPR036890">
    <property type="entry name" value="HATPase_C_sf"/>
</dbReference>
<dbReference type="InterPro" id="IPR029151">
    <property type="entry name" value="Sensor-like_sf"/>
</dbReference>
<evidence type="ECO:0000256" key="11">
    <source>
        <dbReference type="ARBA" id="ARBA00022989"/>
    </source>
</evidence>
<dbReference type="SUPFAM" id="SSF103190">
    <property type="entry name" value="Sensory domain-like"/>
    <property type="match status" value="1"/>
</dbReference>
<keyword evidence="6" id="KW-0808">Transferase</keyword>
<dbReference type="InterPro" id="IPR005467">
    <property type="entry name" value="His_kinase_dom"/>
</dbReference>
<comment type="catalytic activity">
    <reaction evidence="1">
        <text>ATP + protein L-histidine = ADP + protein N-phospho-L-histidine.</text>
        <dbReference type="EC" id="2.7.13.3"/>
    </reaction>
</comment>
<comment type="caution">
    <text evidence="16">The sequence shown here is derived from an EMBL/GenBank/DDBJ whole genome shotgun (WGS) entry which is preliminary data.</text>
</comment>
<evidence type="ECO:0000256" key="1">
    <source>
        <dbReference type="ARBA" id="ARBA00000085"/>
    </source>
</evidence>
<dbReference type="Pfam" id="PF00989">
    <property type="entry name" value="PAS"/>
    <property type="match status" value="1"/>
</dbReference>
<dbReference type="GO" id="GO:0005524">
    <property type="term" value="F:ATP binding"/>
    <property type="evidence" value="ECO:0007669"/>
    <property type="project" value="UniProtKB-KW"/>
</dbReference>
<gene>
    <name evidence="16" type="ORF">EV207_12050</name>
</gene>
<evidence type="ECO:0000256" key="3">
    <source>
        <dbReference type="ARBA" id="ARBA00012438"/>
    </source>
</evidence>
<accession>A0A4V2SM75</accession>
<dbReference type="InterPro" id="IPR004358">
    <property type="entry name" value="Sig_transdc_His_kin-like_C"/>
</dbReference>
<evidence type="ECO:0000256" key="14">
    <source>
        <dbReference type="SAM" id="Phobius"/>
    </source>
</evidence>
<dbReference type="Pfam" id="PF02518">
    <property type="entry name" value="HATPase_c"/>
    <property type="match status" value="1"/>
</dbReference>
<evidence type="ECO:0000256" key="8">
    <source>
        <dbReference type="ARBA" id="ARBA00022741"/>
    </source>
</evidence>
<dbReference type="Pfam" id="PF17203">
    <property type="entry name" value="sCache_3_2"/>
    <property type="match status" value="1"/>
</dbReference>
<evidence type="ECO:0000256" key="2">
    <source>
        <dbReference type="ARBA" id="ARBA00004651"/>
    </source>
</evidence>
<keyword evidence="10" id="KW-0067">ATP-binding</keyword>
<keyword evidence="5" id="KW-0597">Phosphoprotein</keyword>
<dbReference type="InterPro" id="IPR003594">
    <property type="entry name" value="HATPase_dom"/>
</dbReference>
<keyword evidence="8" id="KW-0547">Nucleotide-binding</keyword>
<dbReference type="OrthoDB" id="9792686at2"/>
<dbReference type="SMART" id="SM00387">
    <property type="entry name" value="HATPase_c"/>
    <property type="match status" value="1"/>
</dbReference>
<dbReference type="RefSeq" id="WP_132746705.1">
    <property type="nucleotide sequence ID" value="NZ_SLXK01000020.1"/>
</dbReference>
<dbReference type="GO" id="GO:0006355">
    <property type="term" value="P:regulation of DNA-templated transcription"/>
    <property type="evidence" value="ECO:0007669"/>
    <property type="project" value="InterPro"/>
</dbReference>
<evidence type="ECO:0000313" key="16">
    <source>
        <dbReference type="EMBL" id="TCP26016.1"/>
    </source>
</evidence>
<dbReference type="SUPFAM" id="SSF55874">
    <property type="entry name" value="ATPase domain of HSP90 chaperone/DNA topoisomerase II/histidine kinase"/>
    <property type="match status" value="1"/>
</dbReference>
<evidence type="ECO:0000256" key="13">
    <source>
        <dbReference type="ARBA" id="ARBA00023136"/>
    </source>
</evidence>
<dbReference type="Gene3D" id="1.10.287.130">
    <property type="match status" value="1"/>
</dbReference>
<evidence type="ECO:0000256" key="4">
    <source>
        <dbReference type="ARBA" id="ARBA00022475"/>
    </source>
</evidence>
<keyword evidence="4" id="KW-1003">Cell membrane</keyword>
<evidence type="ECO:0000313" key="17">
    <source>
        <dbReference type="Proteomes" id="UP000295416"/>
    </source>
</evidence>
<keyword evidence="13 14" id="KW-0472">Membrane</keyword>
<keyword evidence="11 14" id="KW-1133">Transmembrane helix</keyword>
<evidence type="ECO:0000256" key="10">
    <source>
        <dbReference type="ARBA" id="ARBA00022840"/>
    </source>
</evidence>
<dbReference type="InterPro" id="IPR033463">
    <property type="entry name" value="sCache_3"/>
</dbReference>
<keyword evidence="9 16" id="KW-0418">Kinase</keyword>
<dbReference type="Proteomes" id="UP000295416">
    <property type="component" value="Unassembled WGS sequence"/>
</dbReference>
<feature type="domain" description="Histidine kinase" evidence="15">
    <location>
        <begin position="338"/>
        <end position="529"/>
    </location>
</feature>
<dbReference type="EC" id="2.7.13.3" evidence="3"/>
<dbReference type="PANTHER" id="PTHR43547:SF10">
    <property type="entry name" value="SENSOR HISTIDINE KINASE DCUS"/>
    <property type="match status" value="1"/>
</dbReference>
<dbReference type="Gene3D" id="3.30.565.10">
    <property type="entry name" value="Histidine kinase-like ATPase, C-terminal domain"/>
    <property type="match status" value="1"/>
</dbReference>
<dbReference type="SUPFAM" id="SSF55890">
    <property type="entry name" value="Sporulation response regulatory protein Spo0B"/>
    <property type="match status" value="1"/>
</dbReference>
<dbReference type="AlphaFoldDB" id="A0A4V2SM75"/>
<dbReference type="GO" id="GO:0005886">
    <property type="term" value="C:plasma membrane"/>
    <property type="evidence" value="ECO:0007669"/>
    <property type="project" value="UniProtKB-SubCell"/>
</dbReference>